<evidence type="ECO:0000313" key="2">
    <source>
        <dbReference type="Proteomes" id="UP001283361"/>
    </source>
</evidence>
<evidence type="ECO:0000313" key="1">
    <source>
        <dbReference type="EMBL" id="KAK3784615.1"/>
    </source>
</evidence>
<accession>A0AAE1ABS1</accession>
<keyword evidence="2" id="KW-1185">Reference proteome</keyword>
<gene>
    <name evidence="1" type="ORF">RRG08_003423</name>
</gene>
<dbReference type="EMBL" id="JAWDGP010002226">
    <property type="protein sequence ID" value="KAK3784615.1"/>
    <property type="molecule type" value="Genomic_DNA"/>
</dbReference>
<reference evidence="1" key="1">
    <citation type="journal article" date="2023" name="G3 (Bethesda)">
        <title>A reference genome for the long-term kleptoplast-retaining sea slug Elysia crispata morphotype clarki.</title>
        <authorList>
            <person name="Eastman K.E."/>
            <person name="Pendleton A.L."/>
            <person name="Shaikh M.A."/>
            <person name="Suttiyut T."/>
            <person name="Ogas R."/>
            <person name="Tomko P."/>
            <person name="Gavelis G."/>
            <person name="Widhalm J.R."/>
            <person name="Wisecaver J.H."/>
        </authorList>
    </citation>
    <scope>NUCLEOTIDE SEQUENCE</scope>
    <source>
        <strain evidence="1">ECLA1</strain>
    </source>
</reference>
<dbReference type="Proteomes" id="UP001283361">
    <property type="component" value="Unassembled WGS sequence"/>
</dbReference>
<comment type="caution">
    <text evidence="1">The sequence shown here is derived from an EMBL/GenBank/DDBJ whole genome shotgun (WGS) entry which is preliminary data.</text>
</comment>
<organism evidence="1 2">
    <name type="scientific">Elysia crispata</name>
    <name type="common">lettuce slug</name>
    <dbReference type="NCBI Taxonomy" id="231223"/>
    <lineage>
        <taxon>Eukaryota</taxon>
        <taxon>Metazoa</taxon>
        <taxon>Spiralia</taxon>
        <taxon>Lophotrochozoa</taxon>
        <taxon>Mollusca</taxon>
        <taxon>Gastropoda</taxon>
        <taxon>Heterobranchia</taxon>
        <taxon>Euthyneura</taxon>
        <taxon>Panpulmonata</taxon>
        <taxon>Sacoglossa</taxon>
        <taxon>Placobranchoidea</taxon>
        <taxon>Plakobranchidae</taxon>
        <taxon>Elysia</taxon>
    </lineage>
</organism>
<name>A0AAE1ABS1_9GAST</name>
<sequence>MDPLLISKTPYHAFCEERELPICKRSIIGKRLRRNVGSGAVNASSTTPFSSFTSYGTELMRPSLLFTYHWSTSDRFYKRNDEHGQTLRRRGEQALT</sequence>
<proteinExistence type="predicted"/>
<dbReference type="AlphaFoldDB" id="A0AAE1ABS1"/>
<protein>
    <submittedName>
        <fullName evidence="1">Uncharacterized protein</fullName>
    </submittedName>
</protein>